<dbReference type="Proteomes" id="UP001238467">
    <property type="component" value="Unassembled WGS sequence"/>
</dbReference>
<dbReference type="InterPro" id="IPR013159">
    <property type="entry name" value="DnaA_C"/>
</dbReference>
<protein>
    <recommendedName>
        <fullName evidence="1">Chromosomal replication initiator DnaA C-terminal domain-containing protein</fullName>
    </recommendedName>
</protein>
<evidence type="ECO:0000259" key="1">
    <source>
        <dbReference type="SMART" id="SM00760"/>
    </source>
</evidence>
<reference evidence="2 3" key="1">
    <citation type="submission" date="2023-07" db="EMBL/GenBank/DDBJ databases">
        <title>Genomic Encyclopedia of Type Strains, Phase IV (KMG-IV): sequencing the most valuable type-strain genomes for metagenomic binning, comparative biology and taxonomic classification.</title>
        <authorList>
            <person name="Goeker M."/>
        </authorList>
    </citation>
    <scope>NUCLEOTIDE SEQUENCE [LARGE SCALE GENOMIC DNA]</scope>
    <source>
        <strain evidence="2 3">DSM 1277</strain>
    </source>
</reference>
<gene>
    <name evidence="2" type="ORF">J2S76_001652</name>
</gene>
<accession>A0ABU0DFM1</accession>
<dbReference type="SMART" id="SM00760">
    <property type="entry name" value="Bac_DnaA_C"/>
    <property type="match status" value="1"/>
</dbReference>
<dbReference type="Gene3D" id="1.10.1750.10">
    <property type="match status" value="1"/>
</dbReference>
<dbReference type="EMBL" id="JAUSUH010000003">
    <property type="protein sequence ID" value="MDQ0347228.1"/>
    <property type="molecule type" value="Genomic_DNA"/>
</dbReference>
<dbReference type="CDD" id="cd06571">
    <property type="entry name" value="Bac_DnaA_C"/>
    <property type="match status" value="1"/>
</dbReference>
<keyword evidence="3" id="KW-1185">Reference proteome</keyword>
<proteinExistence type="predicted"/>
<comment type="caution">
    <text evidence="2">The sequence shown here is derived from an EMBL/GenBank/DDBJ whole genome shotgun (WGS) entry which is preliminary data.</text>
</comment>
<dbReference type="RefSeq" id="WP_307059335.1">
    <property type="nucleotide sequence ID" value="NZ_JAUSUH010000003.1"/>
</dbReference>
<evidence type="ECO:0000313" key="2">
    <source>
        <dbReference type="EMBL" id="MDQ0347228.1"/>
    </source>
</evidence>
<evidence type="ECO:0000313" key="3">
    <source>
        <dbReference type="Proteomes" id="UP001238467"/>
    </source>
</evidence>
<feature type="domain" description="Chromosomal replication initiator DnaA C-terminal" evidence="1">
    <location>
        <begin position="17"/>
        <end position="86"/>
    </location>
</feature>
<sequence>MPDPHAPSPPARPVAEPCLIAARLAADATAIPLPLVMHPRRLDRRCASARALAMYLAHVGLGLPMSRVAAGFGRHRSTVAHACRRIEERRESAGWDRWVAALEDDARRLSPPAGADGIGAGGMHG</sequence>
<organism evidence="2 3">
    <name type="scientific">Ancylobacter vacuolatus</name>
    <dbReference type="NCBI Taxonomy" id="223389"/>
    <lineage>
        <taxon>Bacteria</taxon>
        <taxon>Pseudomonadati</taxon>
        <taxon>Pseudomonadota</taxon>
        <taxon>Alphaproteobacteria</taxon>
        <taxon>Hyphomicrobiales</taxon>
        <taxon>Xanthobacteraceae</taxon>
        <taxon>Ancylobacter</taxon>
    </lineage>
</organism>
<name>A0ABU0DFM1_9HYPH</name>
<dbReference type="InterPro" id="IPR010921">
    <property type="entry name" value="Trp_repressor/repl_initiator"/>
</dbReference>
<dbReference type="SUPFAM" id="SSF48295">
    <property type="entry name" value="TrpR-like"/>
    <property type="match status" value="1"/>
</dbReference>
<dbReference type="Pfam" id="PF08299">
    <property type="entry name" value="Bac_DnaA_C"/>
    <property type="match status" value="1"/>
</dbReference>